<comment type="caution">
    <text evidence="2">The sequence shown here is derived from an EMBL/GenBank/DDBJ whole genome shotgun (WGS) entry which is preliminary data.</text>
</comment>
<dbReference type="AlphaFoldDB" id="A0A0J8H0M6"/>
<dbReference type="STRING" id="1513271.XM47_03285"/>
<feature type="signal peptide" evidence="1">
    <location>
        <begin position="1"/>
        <end position="25"/>
    </location>
</feature>
<sequence>MLKKYNLTQYLVFIALVFSFETNCASLTQVQNLSFGSLVPKSGSCEMDPSNGQIILGASFCLRNSKQGQYQLISGANERFRIRIYTSVDADYDIAFEQKFILSNDYGTSIDGIAGVAEEIITGSDGIINIDIGGILNINETIPAALSISFSFDIEYQAL</sequence>
<keyword evidence="1" id="KW-0732">Signal</keyword>
<evidence type="ECO:0000256" key="1">
    <source>
        <dbReference type="SAM" id="SignalP"/>
    </source>
</evidence>
<gene>
    <name evidence="2" type="ORF">XM47_03285</name>
</gene>
<accession>A0A0J8H0M6</accession>
<dbReference type="RefSeq" id="WP_048689591.1">
    <property type="nucleotide sequence ID" value="NZ_KQ130483.1"/>
</dbReference>
<protein>
    <recommendedName>
        <fullName evidence="4">DUF4402 domain-containing protein</fullName>
    </recommendedName>
</protein>
<keyword evidence="3" id="KW-1185">Reference proteome</keyword>
<proteinExistence type="predicted"/>
<organism evidence="2 3">
    <name type="scientific">Catenovulum maritimum</name>
    <dbReference type="NCBI Taxonomy" id="1513271"/>
    <lineage>
        <taxon>Bacteria</taxon>
        <taxon>Pseudomonadati</taxon>
        <taxon>Pseudomonadota</taxon>
        <taxon>Gammaproteobacteria</taxon>
        <taxon>Alteromonadales</taxon>
        <taxon>Alteromonadaceae</taxon>
        <taxon>Catenovulum</taxon>
    </lineage>
</organism>
<dbReference type="Proteomes" id="UP000037600">
    <property type="component" value="Unassembled WGS sequence"/>
</dbReference>
<dbReference type="EMBL" id="LAZL01000003">
    <property type="protein sequence ID" value="KMT66568.1"/>
    <property type="molecule type" value="Genomic_DNA"/>
</dbReference>
<evidence type="ECO:0000313" key="3">
    <source>
        <dbReference type="Proteomes" id="UP000037600"/>
    </source>
</evidence>
<evidence type="ECO:0008006" key="4">
    <source>
        <dbReference type="Google" id="ProtNLM"/>
    </source>
</evidence>
<reference evidence="2 3" key="1">
    <citation type="submission" date="2015-04" db="EMBL/GenBank/DDBJ databases">
        <title>Draft Genome Sequence of the Novel Agar-Digesting Marine Bacterium Q1.</title>
        <authorList>
            <person name="Li Y."/>
            <person name="Li D."/>
            <person name="Chen G."/>
            <person name="Du Z."/>
        </authorList>
    </citation>
    <scope>NUCLEOTIDE SEQUENCE [LARGE SCALE GENOMIC DNA]</scope>
    <source>
        <strain evidence="2 3">Q1</strain>
    </source>
</reference>
<dbReference type="OrthoDB" id="6387239at2"/>
<feature type="chain" id="PRO_5005299142" description="DUF4402 domain-containing protein" evidence="1">
    <location>
        <begin position="26"/>
        <end position="159"/>
    </location>
</feature>
<evidence type="ECO:0000313" key="2">
    <source>
        <dbReference type="EMBL" id="KMT66568.1"/>
    </source>
</evidence>
<name>A0A0J8H0M6_9ALTE</name>